<proteinExistence type="predicted"/>
<reference evidence="1 2" key="1">
    <citation type="submission" date="2019-05" db="EMBL/GenBank/DDBJ databases">
        <authorList>
            <person name="Qu J.-H."/>
        </authorList>
    </citation>
    <scope>NUCLEOTIDE SEQUENCE [LARGE SCALE GENOMIC DNA]</scope>
    <source>
        <strain evidence="1 2">NS28</strain>
    </source>
</reference>
<accession>A0A5M8QZ68</accession>
<organism evidence="1 2">
    <name type="scientific">Dyadobacter flavalbus</name>
    <dbReference type="NCBI Taxonomy" id="2579942"/>
    <lineage>
        <taxon>Bacteria</taxon>
        <taxon>Pseudomonadati</taxon>
        <taxon>Bacteroidota</taxon>
        <taxon>Cytophagia</taxon>
        <taxon>Cytophagales</taxon>
        <taxon>Spirosomataceae</taxon>
        <taxon>Dyadobacter</taxon>
    </lineage>
</organism>
<gene>
    <name evidence="1" type="ORF">FEM33_05180</name>
</gene>
<protein>
    <submittedName>
        <fullName evidence="1">Transposase</fullName>
    </submittedName>
</protein>
<evidence type="ECO:0000313" key="2">
    <source>
        <dbReference type="Proteomes" id="UP000323994"/>
    </source>
</evidence>
<comment type="caution">
    <text evidence="1">The sequence shown here is derived from an EMBL/GenBank/DDBJ whole genome shotgun (WGS) entry which is preliminary data.</text>
</comment>
<dbReference type="EMBL" id="VBSN01000027">
    <property type="protein sequence ID" value="KAA6440004.1"/>
    <property type="molecule type" value="Genomic_DNA"/>
</dbReference>
<dbReference type="OrthoDB" id="2110692at2"/>
<keyword evidence="2" id="KW-1185">Reference proteome</keyword>
<dbReference type="Proteomes" id="UP000323994">
    <property type="component" value="Unassembled WGS sequence"/>
</dbReference>
<dbReference type="AlphaFoldDB" id="A0A5M8QZ68"/>
<evidence type="ECO:0000313" key="1">
    <source>
        <dbReference type="EMBL" id="KAA6440004.1"/>
    </source>
</evidence>
<dbReference type="RefSeq" id="WP_139011040.1">
    <property type="nucleotide sequence ID" value="NZ_VBSN01000027.1"/>
</dbReference>
<sequence>MDGKQLQQPYKDHIGDYKDWNQRTYAAEWLMYPENTGPYLSIDETLLCNGELYSIVINKAAKCRKSSLVAVVKGTQASSVIEVLRKIPIHIHGKVREVTLDLSVSMAAAF</sequence>
<name>A0A5M8QZ68_9BACT</name>